<feature type="region of interest" description="Disordered" evidence="3">
    <location>
        <begin position="1"/>
        <end position="52"/>
    </location>
</feature>
<name>A0A2K5X8Z6_MACFA</name>
<evidence type="ECO:0000313" key="5">
    <source>
        <dbReference type="Ensembl" id="ENSMFAP00000045943.2"/>
    </source>
</evidence>
<feature type="domain" description="Immunoglobulin C1-set" evidence="4">
    <location>
        <begin position="63"/>
        <end position="121"/>
    </location>
</feature>
<dbReference type="Ensembl" id="ENSMFAT00000020248.2">
    <property type="protein sequence ID" value="ENSMFAP00000045943.2"/>
    <property type="gene ID" value="ENSMFAG00000000677.2"/>
</dbReference>
<protein>
    <recommendedName>
        <fullName evidence="4">Immunoglobulin C1-set domain-containing protein</fullName>
    </recommendedName>
</protein>
<sequence>MGHTLWSTRGRQRSRRRSVSLLAGLSTMSSPRSRPMSPCKARCTGPLQRSEPGTRIRLTYTSSGFATHQVTVTWLKNKHELPNPQTSIQYSGHTYNVTSSVLVLLTDDDVFSHVICHVEHKLTVFPENHWPGPVPPGSPYSDSVPVFHLLQLGGRYLPCAKILSTKRAPHLARGLPYTQRF</sequence>
<reference evidence="5" key="2">
    <citation type="submission" date="2025-08" db="UniProtKB">
        <authorList>
            <consortium name="Ensembl"/>
        </authorList>
    </citation>
    <scope>IDENTIFICATION</scope>
</reference>
<evidence type="ECO:0000256" key="2">
    <source>
        <dbReference type="ARBA" id="ARBA00023180"/>
    </source>
</evidence>
<dbReference type="InterPro" id="IPR013783">
    <property type="entry name" value="Ig-like_fold"/>
</dbReference>
<dbReference type="SUPFAM" id="SSF48726">
    <property type="entry name" value="Immunoglobulin"/>
    <property type="match status" value="1"/>
</dbReference>
<evidence type="ECO:0000259" key="4">
    <source>
        <dbReference type="Pfam" id="PF07654"/>
    </source>
</evidence>
<evidence type="ECO:0000313" key="6">
    <source>
        <dbReference type="Proteomes" id="UP000233100"/>
    </source>
</evidence>
<accession>A0A2K5X8Z6</accession>
<dbReference type="GeneTree" id="ENSGT00960000186656"/>
<dbReference type="InterPro" id="IPR036179">
    <property type="entry name" value="Ig-like_dom_sf"/>
</dbReference>
<evidence type="ECO:0000256" key="3">
    <source>
        <dbReference type="SAM" id="MobiDB-lite"/>
    </source>
</evidence>
<dbReference type="VEuPathDB" id="HostDB:ENSMFAG00000000677"/>
<keyword evidence="1" id="KW-1015">Disulfide bond</keyword>
<reference evidence="5" key="3">
    <citation type="submission" date="2025-09" db="UniProtKB">
        <authorList>
            <consortium name="Ensembl"/>
        </authorList>
    </citation>
    <scope>IDENTIFICATION</scope>
</reference>
<evidence type="ECO:0000256" key="1">
    <source>
        <dbReference type="ARBA" id="ARBA00023157"/>
    </source>
</evidence>
<dbReference type="Gene3D" id="2.60.40.10">
    <property type="entry name" value="Immunoglobulins"/>
    <property type="match status" value="1"/>
</dbReference>
<dbReference type="Proteomes" id="UP000233100">
    <property type="component" value="Chromosome 10"/>
</dbReference>
<feature type="compositionally biased region" description="Low complexity" evidence="3">
    <location>
        <begin position="19"/>
        <end position="38"/>
    </location>
</feature>
<keyword evidence="6" id="KW-1185">Reference proteome</keyword>
<dbReference type="Pfam" id="PF07654">
    <property type="entry name" value="C1-set"/>
    <property type="match status" value="1"/>
</dbReference>
<dbReference type="AlphaFoldDB" id="A0A2K5X8Z6"/>
<organism evidence="5 6">
    <name type="scientific">Macaca fascicularis</name>
    <name type="common">Crab-eating macaque</name>
    <name type="synonym">Cynomolgus monkey</name>
    <dbReference type="NCBI Taxonomy" id="9541"/>
    <lineage>
        <taxon>Eukaryota</taxon>
        <taxon>Metazoa</taxon>
        <taxon>Chordata</taxon>
        <taxon>Craniata</taxon>
        <taxon>Vertebrata</taxon>
        <taxon>Euteleostomi</taxon>
        <taxon>Mammalia</taxon>
        <taxon>Eutheria</taxon>
        <taxon>Euarchontoglires</taxon>
        <taxon>Primates</taxon>
        <taxon>Haplorrhini</taxon>
        <taxon>Catarrhini</taxon>
        <taxon>Cercopithecidae</taxon>
        <taxon>Cercopithecinae</taxon>
        <taxon>Macaca</taxon>
    </lineage>
</organism>
<dbReference type="Bgee" id="ENSMFAG00000000677">
    <property type="expression patterns" value="Expressed in frontal cortex and 3 other cell types or tissues"/>
</dbReference>
<dbReference type="STRING" id="9541.ENSMFAP00000045943"/>
<dbReference type="InterPro" id="IPR003597">
    <property type="entry name" value="Ig_C1-set"/>
</dbReference>
<keyword evidence="2" id="KW-0325">Glycoprotein</keyword>
<dbReference type="InterPro" id="IPR051755">
    <property type="entry name" value="Ig-like_CS_Receptor"/>
</dbReference>
<reference evidence="5 6" key="1">
    <citation type="submission" date="2013-03" db="EMBL/GenBank/DDBJ databases">
        <authorList>
            <person name="Warren W."/>
            <person name="Wilson R.K."/>
        </authorList>
    </citation>
    <scope>NUCLEOTIDE SEQUENCE</scope>
</reference>
<proteinExistence type="predicted"/>
<dbReference type="PANTHER" id="PTHR19971">
    <property type="entry name" value="SIGNAL-REGULATORY PROTEIN BETA"/>
    <property type="match status" value="1"/>
</dbReference>